<dbReference type="Pfam" id="PF14634">
    <property type="entry name" value="zf-RING_5"/>
    <property type="match status" value="1"/>
</dbReference>
<dbReference type="InterPro" id="IPR017907">
    <property type="entry name" value="Znf_RING_CS"/>
</dbReference>
<comment type="caution">
    <text evidence="7">The sequence shown here is derived from an EMBL/GenBank/DDBJ whole genome shotgun (WGS) entry which is preliminary data.</text>
</comment>
<feature type="region of interest" description="Disordered" evidence="5">
    <location>
        <begin position="336"/>
        <end position="381"/>
    </location>
</feature>
<feature type="compositionally biased region" description="Low complexity" evidence="5">
    <location>
        <begin position="682"/>
        <end position="700"/>
    </location>
</feature>
<feature type="compositionally biased region" description="Basic and acidic residues" evidence="5">
    <location>
        <begin position="1053"/>
        <end position="1070"/>
    </location>
</feature>
<evidence type="ECO:0000256" key="5">
    <source>
        <dbReference type="SAM" id="MobiDB-lite"/>
    </source>
</evidence>
<feature type="compositionally biased region" description="Basic and acidic residues" evidence="5">
    <location>
        <begin position="1146"/>
        <end position="1161"/>
    </location>
</feature>
<sequence>MLVLHSTSRCDVCLLEYTWENSAKVPHAIACGHIFCRDCLYATTPPICPLCRRQYQPGKIKRLHVDRPENVDEAREDEMRRQQLDLLEKLVEVWDIELKAQESPVSRPIRQSLDNRPEPGSRTGSDDAMRPTHGGIQVEEDSEDDVVDLRATSRERRVRILASAQMVDGASDDEEHQDQSEDDEFHEFPAEVLHENDTPGVEEILDGIAGEQGVGRRFLDRWGSGFGEAGPVVSVREVQRRYMGETLRQVDVWLEGQDLDTCTALRKNRLFFTQHLAVRMALNEALEAAKLLTEDRKKLVEDKEEMERIKTEERKTAREELERYVRYVEQLTKQNQDLKSRLSIQQQETKVLSERPPLRSNVSTPATRNPLPPPPQPVSTQHLPSFLQAVSETSGSVSGSTYANSHYTPSHYTPSHYTPSMAGSSSMGVRFAPLAPGSPPRARERYGGLENGESPHGSPRGRSSKKKSKSKDPPSAYSYTYRDTPAYFDENNHHRQTSSTSTVNPSYPNSPMYPNSAPASQGGFTTIPPPASYGSGPSIHSARPSTSVLPSNSGPALPYHHTSSQPTSPYSSQSLNNGAHTPNRPYATRSAGLQTRFEDTSQPLDAFSLTSAYLREFSSGFVNGQEAALGVGRFAPPPVPQPTTSARSSRLNHRREDTSDSLIFTNESAEDGGLLEEEEEGSSGSRSSSRSHTGSHPVSSINHPTLGSILDSHGPPRAQMGSVPLPPSSHGHPSPAISYSSAPRSLLNRQSGDGAGNINALGLNTSRSGPPSSASSAISAPPSLPEDPAAAAAAINQNLNLGRYAREGRRSPTRSHDSWGTVNSNAQSNSLISDLIGLRVGDNVSVRTRGTRETRFSVTSFGSFASGPDGNSGLGSVDESGERSGPRDSRRNSRGSELATGHSSPYIGGDSSPARPIGSMVGVLPLEEQDSDSSPYQQRTGSSTTTLLATSNRSAPYFDDTLRSATAMDRRMPSNSTVTPRSAGHSASNHTQTQSLSSRPSQSNLQPTEAQRIAASVGWNSSSSSLNLGMALASGYYTEVERSPAISRRRNRHREDTSHRDERADRRNHELPALPAPRSQTSMGVAPSNGSASGWMWDSDSNSYPSPFSTSQNNDRGFSQLPSTASHSRNILPSTSTHSGPYSSRPHREREQERSSRHRNDYSTSQTHAPTRPSLLSSESTSPFPVTVESTDDERYSRETRGSSHVHASTQNGGGGRNTRTASYPTSASATLSSGSRAEESSNNPPLQSFGNALGLDLLTTTGGISAPTPITTSSTQRFLRSFSYDE</sequence>
<keyword evidence="8" id="KW-1185">Reference proteome</keyword>
<evidence type="ECO:0000256" key="4">
    <source>
        <dbReference type="PROSITE-ProRule" id="PRU00175"/>
    </source>
</evidence>
<dbReference type="SUPFAM" id="SSF57850">
    <property type="entry name" value="RING/U-box"/>
    <property type="match status" value="1"/>
</dbReference>
<evidence type="ECO:0000313" key="8">
    <source>
        <dbReference type="Proteomes" id="UP000807306"/>
    </source>
</evidence>
<feature type="compositionally biased region" description="Polar residues" evidence="5">
    <location>
        <begin position="1222"/>
        <end position="1251"/>
    </location>
</feature>
<feature type="compositionally biased region" description="Polar residues" evidence="5">
    <location>
        <begin position="1099"/>
        <end position="1142"/>
    </location>
</feature>
<keyword evidence="1" id="KW-0479">Metal-binding</keyword>
<feature type="compositionally biased region" description="Basic and acidic residues" evidence="5">
    <location>
        <begin position="1193"/>
        <end position="1202"/>
    </location>
</feature>
<feature type="compositionally biased region" description="Low complexity" evidence="5">
    <location>
        <begin position="504"/>
        <end position="520"/>
    </location>
</feature>
<accession>A0A9P6JNI3</accession>
<evidence type="ECO:0000256" key="1">
    <source>
        <dbReference type="ARBA" id="ARBA00022723"/>
    </source>
</evidence>
<dbReference type="OrthoDB" id="6105938at2759"/>
<feature type="domain" description="RING-type" evidence="6">
    <location>
        <begin position="10"/>
        <end position="52"/>
    </location>
</feature>
<feature type="compositionally biased region" description="Low complexity" evidence="5">
    <location>
        <begin position="766"/>
        <end position="781"/>
    </location>
</feature>
<dbReference type="EMBL" id="MU157863">
    <property type="protein sequence ID" value="KAF9527176.1"/>
    <property type="molecule type" value="Genomic_DNA"/>
</dbReference>
<dbReference type="Proteomes" id="UP000807306">
    <property type="component" value="Unassembled WGS sequence"/>
</dbReference>
<proteinExistence type="predicted"/>
<keyword evidence="2 4" id="KW-0863">Zinc-finger</keyword>
<feature type="compositionally biased region" description="Polar residues" evidence="5">
    <location>
        <begin position="1078"/>
        <end position="1092"/>
    </location>
</feature>
<feature type="region of interest" description="Disordered" evidence="5">
    <location>
        <begin position="429"/>
        <end position="587"/>
    </location>
</feature>
<feature type="region of interest" description="Disordered" evidence="5">
    <location>
        <begin position="632"/>
        <end position="788"/>
    </location>
</feature>
<feature type="compositionally biased region" description="Low complexity" evidence="5">
    <location>
        <begin position="728"/>
        <end position="738"/>
    </location>
</feature>
<evidence type="ECO:0000256" key="2">
    <source>
        <dbReference type="ARBA" id="ARBA00022771"/>
    </source>
</evidence>
<name>A0A9P6JNI3_9AGAR</name>
<feature type="region of interest" description="Disordered" evidence="5">
    <location>
        <begin position="860"/>
        <end position="952"/>
    </location>
</feature>
<dbReference type="GO" id="GO:0008270">
    <property type="term" value="F:zinc ion binding"/>
    <property type="evidence" value="ECO:0007669"/>
    <property type="project" value="UniProtKB-KW"/>
</dbReference>
<evidence type="ECO:0000259" key="6">
    <source>
        <dbReference type="PROSITE" id="PS50089"/>
    </source>
</evidence>
<dbReference type="Gene3D" id="3.30.40.10">
    <property type="entry name" value="Zinc/RING finger domain, C3HC4 (zinc finger)"/>
    <property type="match status" value="1"/>
</dbReference>
<dbReference type="SMART" id="SM00184">
    <property type="entry name" value="RING"/>
    <property type="match status" value="1"/>
</dbReference>
<protein>
    <recommendedName>
        <fullName evidence="6">RING-type domain-containing protein</fullName>
    </recommendedName>
</protein>
<evidence type="ECO:0000256" key="3">
    <source>
        <dbReference type="ARBA" id="ARBA00022833"/>
    </source>
</evidence>
<feature type="compositionally biased region" description="Low complexity" evidence="5">
    <location>
        <begin position="939"/>
        <end position="952"/>
    </location>
</feature>
<feature type="region of interest" description="Disordered" evidence="5">
    <location>
        <begin position="964"/>
        <end position="1009"/>
    </location>
</feature>
<evidence type="ECO:0000313" key="7">
    <source>
        <dbReference type="EMBL" id="KAF9527176.1"/>
    </source>
</evidence>
<gene>
    <name evidence="7" type="ORF">CPB83DRAFT_856498</name>
</gene>
<feature type="compositionally biased region" description="Polar residues" evidence="5">
    <location>
        <begin position="1162"/>
        <end position="1184"/>
    </location>
</feature>
<feature type="compositionally biased region" description="Polar residues" evidence="5">
    <location>
        <begin position="336"/>
        <end position="350"/>
    </location>
</feature>
<feature type="compositionally biased region" description="Polar residues" evidence="5">
    <location>
        <begin position="543"/>
        <end position="554"/>
    </location>
</feature>
<organism evidence="7 8">
    <name type="scientific">Crepidotus variabilis</name>
    <dbReference type="NCBI Taxonomy" id="179855"/>
    <lineage>
        <taxon>Eukaryota</taxon>
        <taxon>Fungi</taxon>
        <taxon>Dikarya</taxon>
        <taxon>Basidiomycota</taxon>
        <taxon>Agaricomycotina</taxon>
        <taxon>Agaricomycetes</taxon>
        <taxon>Agaricomycetidae</taxon>
        <taxon>Agaricales</taxon>
        <taxon>Agaricineae</taxon>
        <taxon>Crepidotaceae</taxon>
        <taxon>Crepidotus</taxon>
    </lineage>
</organism>
<feature type="region of interest" description="Disordered" evidence="5">
    <location>
        <begin position="1041"/>
        <end position="1252"/>
    </location>
</feature>
<dbReference type="PROSITE" id="PS50089">
    <property type="entry name" value="ZF_RING_2"/>
    <property type="match status" value="1"/>
</dbReference>
<feature type="region of interest" description="Disordered" evidence="5">
    <location>
        <begin position="104"/>
        <end position="146"/>
    </location>
</feature>
<reference evidence="7" key="1">
    <citation type="submission" date="2020-11" db="EMBL/GenBank/DDBJ databases">
        <authorList>
            <consortium name="DOE Joint Genome Institute"/>
            <person name="Ahrendt S."/>
            <person name="Riley R."/>
            <person name="Andreopoulos W."/>
            <person name="Labutti K."/>
            <person name="Pangilinan J."/>
            <person name="Ruiz-Duenas F.J."/>
            <person name="Barrasa J.M."/>
            <person name="Sanchez-Garcia M."/>
            <person name="Camarero S."/>
            <person name="Miyauchi S."/>
            <person name="Serrano A."/>
            <person name="Linde D."/>
            <person name="Babiker R."/>
            <person name="Drula E."/>
            <person name="Ayuso-Fernandez I."/>
            <person name="Pacheco R."/>
            <person name="Padilla G."/>
            <person name="Ferreira P."/>
            <person name="Barriuso J."/>
            <person name="Kellner H."/>
            <person name="Castanera R."/>
            <person name="Alfaro M."/>
            <person name="Ramirez L."/>
            <person name="Pisabarro A.G."/>
            <person name="Kuo A."/>
            <person name="Tritt A."/>
            <person name="Lipzen A."/>
            <person name="He G."/>
            <person name="Yan M."/>
            <person name="Ng V."/>
            <person name="Cullen D."/>
            <person name="Martin F."/>
            <person name="Rosso M.-N."/>
            <person name="Henrissat B."/>
            <person name="Hibbett D."/>
            <person name="Martinez A.T."/>
            <person name="Grigoriev I.V."/>
        </authorList>
    </citation>
    <scope>NUCLEOTIDE SEQUENCE</scope>
    <source>
        <strain evidence="7">CBS 506.95</strain>
    </source>
</reference>
<dbReference type="InterPro" id="IPR001841">
    <property type="entry name" value="Znf_RING"/>
</dbReference>
<feature type="compositionally biased region" description="Low complexity" evidence="5">
    <location>
        <begin position="560"/>
        <end position="574"/>
    </location>
</feature>
<dbReference type="PROSITE" id="PS00518">
    <property type="entry name" value="ZF_RING_1"/>
    <property type="match status" value="1"/>
</dbReference>
<feature type="compositionally biased region" description="Polar residues" evidence="5">
    <location>
        <begin position="973"/>
        <end position="1009"/>
    </location>
</feature>
<feature type="compositionally biased region" description="Basic and acidic residues" evidence="5">
    <location>
        <begin position="113"/>
        <end position="130"/>
    </location>
</feature>
<feature type="compositionally biased region" description="Acidic residues" evidence="5">
    <location>
        <begin position="668"/>
        <end position="681"/>
    </location>
</feature>
<feature type="compositionally biased region" description="Polar residues" evidence="5">
    <location>
        <begin position="739"/>
        <end position="751"/>
    </location>
</feature>
<feature type="compositionally biased region" description="Basic and acidic residues" evidence="5">
    <location>
        <begin position="880"/>
        <end position="891"/>
    </location>
</feature>
<keyword evidence="3" id="KW-0862">Zinc</keyword>
<dbReference type="InterPro" id="IPR013083">
    <property type="entry name" value="Znf_RING/FYVE/PHD"/>
</dbReference>